<gene>
    <name evidence="1" type="ORF">HYFRA_00001382</name>
</gene>
<dbReference type="Proteomes" id="UP000696280">
    <property type="component" value="Unassembled WGS sequence"/>
</dbReference>
<accession>A0A9N9L5I8</accession>
<dbReference type="EMBL" id="CAJVRL010000092">
    <property type="protein sequence ID" value="CAG8959484.1"/>
    <property type="molecule type" value="Genomic_DNA"/>
</dbReference>
<protein>
    <submittedName>
        <fullName evidence="1">Uncharacterized protein</fullName>
    </submittedName>
</protein>
<dbReference type="AlphaFoldDB" id="A0A9N9L5I8"/>
<dbReference type="OrthoDB" id="10373982at2759"/>
<evidence type="ECO:0000313" key="2">
    <source>
        <dbReference type="Proteomes" id="UP000696280"/>
    </source>
</evidence>
<sequence length="193" mass="22072">MSTHGTKQALSKLSINNKPPQPPPVIPFWLAWPFKYADSDRWSAQLSSQETVTIYLGYKEEELPSSKNTPKEKFPGATYYTFATFPFIYFKNKENLDAINHNIPYDTKAIKLPWKGPADEELNDVLRVCKPLYVGLDRYLRETAKTLAIRIGNERKGLLKEEGKVLDKDIRTFLAKTSDCGKWNVQSIELVEG</sequence>
<reference evidence="1" key="1">
    <citation type="submission" date="2021-07" db="EMBL/GenBank/DDBJ databases">
        <authorList>
            <person name="Durling M."/>
        </authorList>
    </citation>
    <scope>NUCLEOTIDE SEQUENCE</scope>
</reference>
<keyword evidence="2" id="KW-1185">Reference proteome</keyword>
<evidence type="ECO:0000313" key="1">
    <source>
        <dbReference type="EMBL" id="CAG8959484.1"/>
    </source>
</evidence>
<comment type="caution">
    <text evidence="1">The sequence shown here is derived from an EMBL/GenBank/DDBJ whole genome shotgun (WGS) entry which is preliminary data.</text>
</comment>
<name>A0A9N9L5I8_9HELO</name>
<organism evidence="1 2">
    <name type="scientific">Hymenoscyphus fraxineus</name>
    <dbReference type="NCBI Taxonomy" id="746836"/>
    <lineage>
        <taxon>Eukaryota</taxon>
        <taxon>Fungi</taxon>
        <taxon>Dikarya</taxon>
        <taxon>Ascomycota</taxon>
        <taxon>Pezizomycotina</taxon>
        <taxon>Leotiomycetes</taxon>
        <taxon>Helotiales</taxon>
        <taxon>Helotiaceae</taxon>
        <taxon>Hymenoscyphus</taxon>
    </lineage>
</organism>
<proteinExistence type="predicted"/>